<evidence type="ECO:0000256" key="1">
    <source>
        <dbReference type="ARBA" id="ARBA00023054"/>
    </source>
</evidence>
<sequence>MVLVCERAAPSLAASRSARQCTAQQSLCFRQNVACNPLARLNRRGLLHSRAVNAGRGCFAVRAGDWNPPTVADTKKRFYETFRKPIPGLYNNVIQELLVQQHIMRYNKKYQYDEVFALGFVSVFDQVLEGLPDGDRENLFNAYISCLDEDASKYRQDAERLEGMAKGLSSPADLKPAAEGTELQSLLGNIADRAKGGTDFLYTKFFAIGLFRLLELTGGKDPKALESLVSAMSVNGESVNRDLMTYKGVLSKLSAAKDMMKEMLERERRKRAERDAEKKDAASKAVEPAENVVTS</sequence>
<dbReference type="Proteomes" id="UP001497392">
    <property type="component" value="Unassembled WGS sequence"/>
</dbReference>
<evidence type="ECO:0000256" key="2">
    <source>
        <dbReference type="SAM" id="MobiDB-lite"/>
    </source>
</evidence>
<gene>
    <name evidence="3" type="primary">g2937</name>
    <name evidence="3" type="ORF">VP750_LOCUS2512</name>
</gene>
<protein>
    <submittedName>
        <fullName evidence="3">G2937 protein</fullName>
    </submittedName>
</protein>
<accession>A0ABP1FLL0</accession>
<feature type="region of interest" description="Disordered" evidence="2">
    <location>
        <begin position="263"/>
        <end position="295"/>
    </location>
</feature>
<evidence type="ECO:0000313" key="3">
    <source>
        <dbReference type="EMBL" id="CAL5220853.1"/>
    </source>
</evidence>
<dbReference type="Pfam" id="PF11264">
    <property type="entry name" value="ThylakoidFormat"/>
    <property type="match status" value="1"/>
</dbReference>
<keyword evidence="1" id="KW-0175">Coiled coil</keyword>
<feature type="compositionally biased region" description="Basic and acidic residues" evidence="2">
    <location>
        <begin position="263"/>
        <end position="282"/>
    </location>
</feature>
<comment type="caution">
    <text evidence="3">The sequence shown here is derived from an EMBL/GenBank/DDBJ whole genome shotgun (WGS) entry which is preliminary data.</text>
</comment>
<organism evidence="3 4">
    <name type="scientific">Coccomyxa viridis</name>
    <dbReference type="NCBI Taxonomy" id="1274662"/>
    <lineage>
        <taxon>Eukaryota</taxon>
        <taxon>Viridiplantae</taxon>
        <taxon>Chlorophyta</taxon>
        <taxon>core chlorophytes</taxon>
        <taxon>Trebouxiophyceae</taxon>
        <taxon>Trebouxiophyceae incertae sedis</taxon>
        <taxon>Coccomyxaceae</taxon>
        <taxon>Coccomyxa</taxon>
    </lineage>
</organism>
<dbReference type="EMBL" id="CAXHTA020000004">
    <property type="protein sequence ID" value="CAL5220853.1"/>
    <property type="molecule type" value="Genomic_DNA"/>
</dbReference>
<proteinExistence type="predicted"/>
<dbReference type="PANTHER" id="PTHR34793">
    <property type="entry name" value="PROTEIN THYLAKOID FORMATION 1, CHLOROPLASTIC"/>
    <property type="match status" value="1"/>
</dbReference>
<keyword evidence="4" id="KW-1185">Reference proteome</keyword>
<evidence type="ECO:0000313" key="4">
    <source>
        <dbReference type="Proteomes" id="UP001497392"/>
    </source>
</evidence>
<dbReference type="PANTHER" id="PTHR34793:SF1">
    <property type="entry name" value="PROTEIN THYLAKOID FORMATION 1, CHLOROPLASTIC"/>
    <property type="match status" value="1"/>
</dbReference>
<reference evidence="3 4" key="1">
    <citation type="submission" date="2024-06" db="EMBL/GenBank/DDBJ databases">
        <authorList>
            <person name="Kraege A."/>
            <person name="Thomma B."/>
        </authorList>
    </citation>
    <scope>NUCLEOTIDE SEQUENCE [LARGE SCALE GENOMIC DNA]</scope>
</reference>
<name>A0ABP1FLL0_9CHLO</name>
<dbReference type="InterPro" id="IPR017499">
    <property type="entry name" value="Thf1"/>
</dbReference>